<dbReference type="EMBL" id="BAAADD010000001">
    <property type="protein sequence ID" value="GAA0560451.1"/>
    <property type="molecule type" value="Genomic_DNA"/>
</dbReference>
<feature type="modified residue" description="Phosphohistidine" evidence="12">
    <location>
        <position position="47"/>
    </location>
</feature>
<dbReference type="CDD" id="cd00088">
    <property type="entry name" value="HPT"/>
    <property type="match status" value="1"/>
</dbReference>
<keyword evidence="10" id="KW-0902">Two-component regulatory system</keyword>
<proteinExistence type="predicted"/>
<dbReference type="CDD" id="cd00731">
    <property type="entry name" value="CheA_reg"/>
    <property type="match status" value="1"/>
</dbReference>
<dbReference type="Gene3D" id="3.30.565.10">
    <property type="entry name" value="Histidine kinase-like ATPase, C-terminal domain"/>
    <property type="match status" value="1"/>
</dbReference>
<dbReference type="SMART" id="SM00387">
    <property type="entry name" value="HATPase_c"/>
    <property type="match status" value="1"/>
</dbReference>
<dbReference type="SMART" id="SM00260">
    <property type="entry name" value="CheW"/>
    <property type="match status" value="1"/>
</dbReference>
<dbReference type="Pfam" id="PF02518">
    <property type="entry name" value="HATPase_c"/>
    <property type="match status" value="1"/>
</dbReference>
<evidence type="ECO:0000313" key="18">
    <source>
        <dbReference type="Proteomes" id="UP001499951"/>
    </source>
</evidence>
<feature type="region of interest" description="Disordered" evidence="13">
    <location>
        <begin position="267"/>
        <end position="293"/>
    </location>
</feature>
<dbReference type="EC" id="2.7.13.3" evidence="2"/>
<dbReference type="Pfam" id="PF01584">
    <property type="entry name" value="CheW"/>
    <property type="match status" value="1"/>
</dbReference>
<comment type="function">
    <text evidence="11">Involved in the transmission of sensory signals from the chemoreceptors to the flagellar motors. CheA is autophosphorylated; it can transfer its phosphate group to either CheB or CheY.</text>
</comment>
<dbReference type="InterPro" id="IPR036061">
    <property type="entry name" value="CheW-like_dom_sf"/>
</dbReference>
<evidence type="ECO:0000259" key="15">
    <source>
        <dbReference type="PROSITE" id="PS50851"/>
    </source>
</evidence>
<accession>A0ABP3P504</accession>
<dbReference type="Pfam" id="PF01627">
    <property type="entry name" value="Hpt"/>
    <property type="match status" value="1"/>
</dbReference>
<dbReference type="InterPro" id="IPR002545">
    <property type="entry name" value="CheW-lke_dom"/>
</dbReference>
<dbReference type="Gene3D" id="1.10.287.560">
    <property type="entry name" value="Histidine kinase CheA-like, homodimeric domain"/>
    <property type="match status" value="1"/>
</dbReference>
<dbReference type="InterPro" id="IPR036890">
    <property type="entry name" value="HATPase_C_sf"/>
</dbReference>
<evidence type="ECO:0000256" key="4">
    <source>
        <dbReference type="ARBA" id="ARBA00022500"/>
    </source>
</evidence>
<evidence type="ECO:0000259" key="14">
    <source>
        <dbReference type="PROSITE" id="PS50109"/>
    </source>
</evidence>
<evidence type="ECO:0000256" key="6">
    <source>
        <dbReference type="ARBA" id="ARBA00022679"/>
    </source>
</evidence>
<dbReference type="Gene3D" id="1.20.120.160">
    <property type="entry name" value="HPT domain"/>
    <property type="match status" value="1"/>
</dbReference>
<evidence type="ECO:0000256" key="12">
    <source>
        <dbReference type="PROSITE-ProRule" id="PRU00110"/>
    </source>
</evidence>
<dbReference type="Proteomes" id="UP001499951">
    <property type="component" value="Unassembled WGS sequence"/>
</dbReference>
<evidence type="ECO:0000256" key="5">
    <source>
        <dbReference type="ARBA" id="ARBA00022553"/>
    </source>
</evidence>
<dbReference type="PROSITE" id="PS50109">
    <property type="entry name" value="HIS_KIN"/>
    <property type="match status" value="1"/>
</dbReference>
<dbReference type="RefSeq" id="WP_166931685.1">
    <property type="nucleotide sequence ID" value="NZ_BAAADD010000001.1"/>
</dbReference>
<comment type="catalytic activity">
    <reaction evidence="1">
        <text>ATP + protein L-histidine = ADP + protein N-phospho-L-histidine.</text>
        <dbReference type="EC" id="2.7.13.3"/>
    </reaction>
</comment>
<dbReference type="CDD" id="cd16916">
    <property type="entry name" value="HATPase_CheA-like"/>
    <property type="match status" value="1"/>
</dbReference>
<sequence>MDPMEAIKQTYFQECDELLLAMEEGLIAMETGEADSETINAVFRAVHSIKGGGGAFGFEILVGFSHVFETAMDLVRSGKLDPTPDVVKVLLRAGDKLSDHVAAARNGTGAAVDDAEVKAELAKLTGEEPEDAGAPAPAEFEGLAFAPVMIDIGDEEPVAPPCPVWHVRFGPHAALYAKANEPYLLIRELGMLGPIEVTADLSKLPELSALEPEQAYFSWDVVVRDCPDRTKVEEVFEFVSGDCDLEITEETPEPAAAPAMISAPGLPSLDDDEPAAMPAAEAQPEEKKVATPTETKATTVDVIKQTIRVDLDKVDRLVNLVGELVITQAMLSQRILDSVQQGQTVSAGLGELEHLLRELQEAVMAIRTQPVKSVFQRMPRLVRETAAQTGKEVRLEIEGEATEVDKTVIERLGEPLTHMIRNAVDHGLETPEERVAAGKPAEGTVKLSAEHRGGRIVIEVADDGRGINRTKVRQKAIERGLITPNSNLSDEEIDNLIFLPGFSTATTVSNISGRGVGLDVVRRNIMDLGGRITIGSNTGKGSKFSLTLPLTLAVLDGMIVAVGEQTFVLPLSHIIESLLPKSSDVKAFGSNGMLLNVRGVYVPLVSVGRLLRVPGASYDLQNSVVILVESEGVGRMALAVDAIVGQRQVVIKSFESNIGHIDGIAAATILGDGRVALILDIDGLVAGCREGTGGRPTEYQQALGA</sequence>
<dbReference type="SMART" id="SM00073">
    <property type="entry name" value="HPT"/>
    <property type="match status" value="1"/>
</dbReference>
<dbReference type="InterPro" id="IPR051315">
    <property type="entry name" value="Bact_Chemotaxis_CheA"/>
</dbReference>
<evidence type="ECO:0000259" key="16">
    <source>
        <dbReference type="PROSITE" id="PS50894"/>
    </source>
</evidence>
<dbReference type="InterPro" id="IPR037006">
    <property type="entry name" value="CheA-like_homodim_sf"/>
</dbReference>
<feature type="domain" description="Histidine kinase" evidence="14">
    <location>
        <begin position="302"/>
        <end position="552"/>
    </location>
</feature>
<organism evidence="17 18">
    <name type="scientific">Rhizomicrobium electricum</name>
    <dbReference type="NCBI Taxonomy" id="480070"/>
    <lineage>
        <taxon>Bacteria</taxon>
        <taxon>Pseudomonadati</taxon>
        <taxon>Pseudomonadota</taxon>
        <taxon>Alphaproteobacteria</taxon>
        <taxon>Micropepsales</taxon>
        <taxon>Micropepsaceae</taxon>
        <taxon>Rhizomicrobium</taxon>
    </lineage>
</organism>
<keyword evidence="7" id="KW-0547">Nucleotide-binding</keyword>
<reference evidence="18" key="1">
    <citation type="journal article" date="2019" name="Int. J. Syst. Evol. Microbiol.">
        <title>The Global Catalogue of Microorganisms (GCM) 10K type strain sequencing project: providing services to taxonomists for standard genome sequencing and annotation.</title>
        <authorList>
            <consortium name="The Broad Institute Genomics Platform"/>
            <consortium name="The Broad Institute Genome Sequencing Center for Infectious Disease"/>
            <person name="Wu L."/>
            <person name="Ma J."/>
        </authorList>
    </citation>
    <scope>NUCLEOTIDE SEQUENCE [LARGE SCALE GENOMIC DNA]</scope>
    <source>
        <strain evidence="18">JCM 15089</strain>
    </source>
</reference>
<dbReference type="PROSITE" id="PS50894">
    <property type="entry name" value="HPT"/>
    <property type="match status" value="1"/>
</dbReference>
<dbReference type="SMART" id="SM01231">
    <property type="entry name" value="H-kinase_dim"/>
    <property type="match status" value="1"/>
</dbReference>
<dbReference type="InterPro" id="IPR005467">
    <property type="entry name" value="His_kinase_dom"/>
</dbReference>
<dbReference type="SUPFAM" id="SSF50341">
    <property type="entry name" value="CheW-like"/>
    <property type="match status" value="1"/>
</dbReference>
<dbReference type="PANTHER" id="PTHR43395">
    <property type="entry name" value="SENSOR HISTIDINE KINASE CHEA"/>
    <property type="match status" value="1"/>
</dbReference>
<protein>
    <recommendedName>
        <fullName evidence="3">Chemotaxis protein CheA</fullName>
        <ecNumber evidence="2">2.7.13.3</ecNumber>
    </recommendedName>
</protein>
<keyword evidence="6" id="KW-0808">Transferase</keyword>
<evidence type="ECO:0000256" key="3">
    <source>
        <dbReference type="ARBA" id="ARBA00021495"/>
    </source>
</evidence>
<evidence type="ECO:0000256" key="11">
    <source>
        <dbReference type="ARBA" id="ARBA00035100"/>
    </source>
</evidence>
<feature type="domain" description="HPt" evidence="16">
    <location>
        <begin position="1"/>
        <end position="104"/>
    </location>
</feature>
<dbReference type="Gene3D" id="2.30.30.40">
    <property type="entry name" value="SH3 Domains"/>
    <property type="match status" value="1"/>
</dbReference>
<evidence type="ECO:0000256" key="1">
    <source>
        <dbReference type="ARBA" id="ARBA00000085"/>
    </source>
</evidence>
<evidence type="ECO:0000256" key="2">
    <source>
        <dbReference type="ARBA" id="ARBA00012438"/>
    </source>
</evidence>
<evidence type="ECO:0000313" key="17">
    <source>
        <dbReference type="EMBL" id="GAA0560451.1"/>
    </source>
</evidence>
<keyword evidence="4" id="KW-0145">Chemotaxis</keyword>
<dbReference type="InterPro" id="IPR008207">
    <property type="entry name" value="Sig_transdc_His_kin_Hpt_dom"/>
</dbReference>
<dbReference type="InterPro" id="IPR036641">
    <property type="entry name" value="HPT_dom_sf"/>
</dbReference>
<dbReference type="InterPro" id="IPR004105">
    <property type="entry name" value="CheA-like_dim"/>
</dbReference>
<evidence type="ECO:0000256" key="9">
    <source>
        <dbReference type="ARBA" id="ARBA00022840"/>
    </source>
</evidence>
<dbReference type="InterPro" id="IPR003594">
    <property type="entry name" value="HATPase_dom"/>
</dbReference>
<dbReference type="PRINTS" id="PR00344">
    <property type="entry name" value="BCTRLSENSOR"/>
</dbReference>
<evidence type="ECO:0000256" key="13">
    <source>
        <dbReference type="SAM" id="MobiDB-lite"/>
    </source>
</evidence>
<keyword evidence="9" id="KW-0067">ATP-binding</keyword>
<keyword evidence="18" id="KW-1185">Reference proteome</keyword>
<gene>
    <name evidence="17" type="ORF">GCM10008942_06170</name>
</gene>
<evidence type="ECO:0000256" key="7">
    <source>
        <dbReference type="ARBA" id="ARBA00022741"/>
    </source>
</evidence>
<feature type="domain" description="CheW-like" evidence="15">
    <location>
        <begin position="554"/>
        <end position="690"/>
    </location>
</feature>
<keyword evidence="5 12" id="KW-0597">Phosphoprotein</keyword>
<evidence type="ECO:0000256" key="10">
    <source>
        <dbReference type="ARBA" id="ARBA00023012"/>
    </source>
</evidence>
<evidence type="ECO:0000256" key="8">
    <source>
        <dbReference type="ARBA" id="ARBA00022777"/>
    </source>
</evidence>
<dbReference type="PANTHER" id="PTHR43395:SF10">
    <property type="entry name" value="CHEMOTAXIS PROTEIN CHEA"/>
    <property type="match status" value="1"/>
</dbReference>
<dbReference type="PROSITE" id="PS50851">
    <property type="entry name" value="CHEW"/>
    <property type="match status" value="1"/>
</dbReference>
<name>A0ABP3P504_9PROT</name>
<keyword evidence="8" id="KW-0418">Kinase</keyword>
<dbReference type="InterPro" id="IPR004358">
    <property type="entry name" value="Sig_transdc_His_kin-like_C"/>
</dbReference>
<comment type="caution">
    <text evidence="17">The sequence shown here is derived from an EMBL/GenBank/DDBJ whole genome shotgun (WGS) entry which is preliminary data.</text>
</comment>
<dbReference type="SUPFAM" id="SSF55874">
    <property type="entry name" value="ATPase domain of HSP90 chaperone/DNA topoisomerase II/histidine kinase"/>
    <property type="match status" value="1"/>
</dbReference>
<dbReference type="SUPFAM" id="SSF47384">
    <property type="entry name" value="Homodimeric domain of signal transducing histidine kinase"/>
    <property type="match status" value="1"/>
</dbReference>
<dbReference type="SUPFAM" id="SSF47226">
    <property type="entry name" value="Histidine-containing phosphotransfer domain, HPT domain"/>
    <property type="match status" value="1"/>
</dbReference>
<dbReference type="Pfam" id="PF02895">
    <property type="entry name" value="H-kinase_dim"/>
    <property type="match status" value="1"/>
</dbReference>
<dbReference type="InterPro" id="IPR036097">
    <property type="entry name" value="HisK_dim/P_sf"/>
</dbReference>